<protein>
    <recommendedName>
        <fullName evidence="4">HTH La-type RNA-binding domain-containing protein</fullName>
    </recommendedName>
</protein>
<dbReference type="PROSITE" id="PS50961">
    <property type="entry name" value="HTH_LA"/>
    <property type="match status" value="1"/>
</dbReference>
<name>A0A5C3FJC1_PSEA2</name>
<evidence type="ECO:0000256" key="2">
    <source>
        <dbReference type="PROSITE-ProRule" id="PRU00332"/>
    </source>
</evidence>
<dbReference type="GO" id="GO:0003723">
    <property type="term" value="F:RNA binding"/>
    <property type="evidence" value="ECO:0007669"/>
    <property type="project" value="UniProtKB-UniRule"/>
</dbReference>
<feature type="compositionally biased region" description="Basic and acidic residues" evidence="3">
    <location>
        <begin position="295"/>
        <end position="310"/>
    </location>
</feature>
<feature type="compositionally biased region" description="Polar residues" evidence="3">
    <location>
        <begin position="312"/>
        <end position="336"/>
    </location>
</feature>
<evidence type="ECO:0000313" key="5">
    <source>
        <dbReference type="EMBL" id="SPO43611.1"/>
    </source>
</evidence>
<feature type="domain" description="HTH La-type RNA-binding" evidence="4">
    <location>
        <begin position="880"/>
        <end position="971"/>
    </location>
</feature>
<feature type="compositionally biased region" description="Low complexity" evidence="3">
    <location>
        <begin position="778"/>
        <end position="791"/>
    </location>
</feature>
<dbReference type="Proteomes" id="UP000325008">
    <property type="component" value="Unassembled WGS sequence"/>
</dbReference>
<dbReference type="AlphaFoldDB" id="A0A5C3FJC1"/>
<dbReference type="InterPro" id="IPR036390">
    <property type="entry name" value="WH_DNA-bd_sf"/>
</dbReference>
<feature type="compositionally biased region" description="Basic and acidic residues" evidence="3">
    <location>
        <begin position="125"/>
        <end position="143"/>
    </location>
</feature>
<feature type="region of interest" description="Disordered" evidence="3">
    <location>
        <begin position="1"/>
        <end position="357"/>
    </location>
</feature>
<feature type="compositionally biased region" description="Low complexity" evidence="3">
    <location>
        <begin position="86"/>
        <end position="113"/>
    </location>
</feature>
<evidence type="ECO:0000256" key="3">
    <source>
        <dbReference type="SAM" id="MobiDB-lite"/>
    </source>
</evidence>
<feature type="compositionally biased region" description="Low complexity" evidence="3">
    <location>
        <begin position="504"/>
        <end position="526"/>
    </location>
</feature>
<evidence type="ECO:0000313" key="6">
    <source>
        <dbReference type="Proteomes" id="UP000325008"/>
    </source>
</evidence>
<evidence type="ECO:0000259" key="4">
    <source>
        <dbReference type="PROSITE" id="PS50961"/>
    </source>
</evidence>
<feature type="compositionally biased region" description="Low complexity" evidence="3">
    <location>
        <begin position="33"/>
        <end position="58"/>
    </location>
</feature>
<dbReference type="Gene3D" id="1.10.10.10">
    <property type="entry name" value="Winged helix-like DNA-binding domain superfamily/Winged helix DNA-binding domain"/>
    <property type="match status" value="1"/>
</dbReference>
<gene>
    <name evidence="5" type="ORF">PSANT_01296</name>
</gene>
<feature type="compositionally biased region" description="Polar residues" evidence="3">
    <location>
        <begin position="248"/>
        <end position="258"/>
    </location>
</feature>
<dbReference type="Pfam" id="PF05383">
    <property type="entry name" value="La"/>
    <property type="match status" value="1"/>
</dbReference>
<feature type="compositionally biased region" description="Low complexity" evidence="3">
    <location>
        <begin position="208"/>
        <end position="226"/>
    </location>
</feature>
<feature type="compositionally biased region" description="Polar residues" evidence="3">
    <location>
        <begin position="273"/>
        <end position="282"/>
    </location>
</feature>
<reference evidence="5" key="1">
    <citation type="submission" date="2018-03" db="EMBL/GenBank/DDBJ databases">
        <authorList>
            <person name="Guldener U."/>
        </authorList>
    </citation>
    <scope>NUCLEOTIDE SEQUENCE [LARGE SCALE GENOMIC DNA]</scope>
    <source>
        <strain evidence="5">ATCC34888</strain>
    </source>
</reference>
<feature type="compositionally biased region" description="Low complexity" evidence="3">
    <location>
        <begin position="714"/>
        <end position="731"/>
    </location>
</feature>
<keyword evidence="6" id="KW-1185">Reference proteome</keyword>
<organism evidence="5 6">
    <name type="scientific">Pseudozyma antarctica</name>
    <name type="common">Yeast</name>
    <name type="synonym">Candida antarctica</name>
    <dbReference type="NCBI Taxonomy" id="84753"/>
    <lineage>
        <taxon>Eukaryota</taxon>
        <taxon>Fungi</taxon>
        <taxon>Dikarya</taxon>
        <taxon>Basidiomycota</taxon>
        <taxon>Ustilaginomycotina</taxon>
        <taxon>Ustilaginomycetes</taxon>
        <taxon>Ustilaginales</taxon>
        <taxon>Ustilaginaceae</taxon>
        <taxon>Moesziomyces</taxon>
    </lineage>
</organism>
<evidence type="ECO:0000256" key="1">
    <source>
        <dbReference type="ARBA" id="ARBA00022884"/>
    </source>
</evidence>
<dbReference type="CDD" id="cd07323">
    <property type="entry name" value="LAM"/>
    <property type="match status" value="1"/>
</dbReference>
<feature type="compositionally biased region" description="Polar residues" evidence="3">
    <location>
        <begin position="144"/>
        <end position="168"/>
    </location>
</feature>
<feature type="compositionally biased region" description="Basic and acidic residues" evidence="3">
    <location>
        <begin position="467"/>
        <end position="477"/>
    </location>
</feature>
<accession>A0A5C3FJC1</accession>
<feature type="compositionally biased region" description="Low complexity" evidence="3">
    <location>
        <begin position="177"/>
        <end position="197"/>
    </location>
</feature>
<keyword evidence="1 2" id="KW-0694">RNA-binding</keyword>
<dbReference type="OrthoDB" id="340227at2759"/>
<proteinExistence type="predicted"/>
<dbReference type="EMBL" id="OOIQ01000002">
    <property type="protein sequence ID" value="SPO43611.1"/>
    <property type="molecule type" value="Genomic_DNA"/>
</dbReference>
<sequence length="1007" mass="102208">MPAWSSSTGKPQLSYADRLRHASKSSASPNHDSLSAAAASSSSSAFAPSSSHPPSATDASKHNASLIQRPDSTSTSPHTKQSPGNATTPAHAHAHPTSSTEATTAPSHASTTARNDAAPTLNVWEARRKQIAEREAEKSRERQQSPAHQRNDPPSSKASIATAASNPNHAATKHKLATAPLATAASSKKGPKPSSNPTASDKKNTKPTNQSATANPASASSQPASSLSDTKNASASASSSFIAPSAAKPTTSQASQALEVTREHSSKPPTRHPASSTPSALANSADKPSAQPKDTSNHGDNKEHRARREPAQFNSASEKGTAVRAQSASTTSSRQPAPTPMPMHDDIPGSPATVASAIEEVLKNGGPNGAQTEDDDAWLARIHLLNGGQNMPKFGGIGPYGALGLGGEEEAQAAKKAERAVAAAWGAGKSVWNKSQQHNAQHAAPANKQSAAPPADTSTDQPATSAELRDEVVRVDADMPPASSSTAAQVAGDAATTKVADAGKATPAKSTKASATASATKPDPAAGTSGKKAKDEATKPSKAASHTKTPAASVPSFEDVDNWPSPLDAGKKPVVDRAKPITAAAAPADKDARNAGAKNATPAKAKSFYETLDELQLRLAPGAHPQPAGASAGARKGKQQWVSILPDITHAASGSAAKPARTVGEAKPGKSGKQARKEGHKASTAGAQQTKGDKDATAKGKAAKQRQGGEAPNSASAKGGAAKTSKAQSSKDAVAPQPTSATEEASARPQEAAPGAVAVVEQPAVSAGAVAAQSESGSKSARPARSVARAANGAPPAPTLASLPNGVRAPRSGASSGTHTPAGTRGSPRASVSSPPTAYPAAPLFFPPAAAGAPVMGGSWLPYASFAPAVVYESTAQTGAPVPAGVQGQLLAQVEFYFSTRNLQGDFFLRQKMDGQGWVGVDTIAEFRRVQAVTSDAGVLLDALRASAVLDVDAAARRVRKRFGWQAWVLPEQQQQVQVQGQTQVQAEDEPALGVVAADGIASNPSS</sequence>
<feature type="region of interest" description="Disordered" evidence="3">
    <location>
        <begin position="620"/>
        <end position="835"/>
    </location>
</feature>
<dbReference type="InterPro" id="IPR006630">
    <property type="entry name" value="La_HTH"/>
</dbReference>
<comment type="caution">
    <text evidence="5">The sequence shown here is derived from an EMBL/GenBank/DDBJ whole genome shotgun (WGS) entry which is preliminary data.</text>
</comment>
<feature type="compositionally biased region" description="Basic and acidic residues" evidence="3">
    <location>
        <begin position="569"/>
        <end position="579"/>
    </location>
</feature>
<feature type="compositionally biased region" description="Polar residues" evidence="3">
    <location>
        <begin position="1"/>
        <end position="11"/>
    </location>
</feature>
<feature type="compositionally biased region" description="Low complexity" evidence="3">
    <location>
        <begin position="436"/>
        <end position="449"/>
    </location>
</feature>
<dbReference type="SUPFAM" id="SSF46785">
    <property type="entry name" value="Winged helix' DNA-binding domain"/>
    <property type="match status" value="1"/>
</dbReference>
<dbReference type="InterPro" id="IPR036388">
    <property type="entry name" value="WH-like_DNA-bd_sf"/>
</dbReference>
<dbReference type="SMART" id="SM00715">
    <property type="entry name" value="LA"/>
    <property type="match status" value="1"/>
</dbReference>
<feature type="region of interest" description="Disordered" evidence="3">
    <location>
        <begin position="431"/>
        <end position="604"/>
    </location>
</feature>
<feature type="compositionally biased region" description="Low complexity" evidence="3">
    <location>
        <begin position="233"/>
        <end position="247"/>
    </location>
</feature>
<feature type="compositionally biased region" description="Polar residues" evidence="3">
    <location>
        <begin position="62"/>
        <end position="85"/>
    </location>
</feature>